<comment type="caution">
    <text evidence="24">The sequence shown here is derived from an EMBL/GenBank/DDBJ whole genome shotgun (WGS) entry which is preliminary data.</text>
</comment>
<feature type="region of interest" description="Disordered" evidence="19">
    <location>
        <begin position="1"/>
        <end position="214"/>
    </location>
</feature>
<dbReference type="Pfam" id="PF06001">
    <property type="entry name" value="RING_CBP-p300"/>
    <property type="match status" value="1"/>
</dbReference>
<comment type="subcellular location">
    <subcellularLocation>
        <location evidence="1">Nucleus</location>
    </subcellularLocation>
</comment>
<feature type="compositionally biased region" description="Low complexity" evidence="19">
    <location>
        <begin position="106"/>
        <end position="140"/>
    </location>
</feature>
<feature type="compositionally biased region" description="Low complexity" evidence="19">
    <location>
        <begin position="163"/>
        <end position="188"/>
    </location>
</feature>
<dbReference type="Gene3D" id="3.30.60.90">
    <property type="match status" value="1"/>
</dbReference>
<dbReference type="GO" id="GO:0005667">
    <property type="term" value="C:transcription regulator complex"/>
    <property type="evidence" value="ECO:0007669"/>
    <property type="project" value="TreeGrafter"/>
</dbReference>
<feature type="region of interest" description="Disordered" evidence="19">
    <location>
        <begin position="1864"/>
        <end position="1988"/>
    </location>
</feature>
<keyword evidence="5 18" id="KW-0479">Metal-binding</keyword>
<sequence>MTSSEDKTMEEHSTERKRKMASQPSFDDEMDLDGFSELDKLDPVDSQQQQSTQQSSLQSSAPSCSSTSNPVHNGPMLNGLTTASPSIGHPSSQPPPQQRLNSQHGPNSVGQVPQQQPSSAVLELLLNNQSSSASSNINNSPRQQSYSSAGNYPNKSPMPPSMSAPSSQSSNISMAQQRLSAAQQQMRQPMPPGFDPNIGGQPSSSMPPGSYIQGQQIMAGPPPPHNQQQFSAFPQHPRQNMYGANSVRLAHGGALPQQTIRHGFPPNMSGSQQIMKDIVRQQNPHPGAVMSNAPTPPTQGRAGTMILNQNMVGHNSFDGGNHHQQQFQPMPGGGPHQRLPLSESNNGYIIQGGQMISTSSHQQMPSFMNAGQQQMGPQHRMPHPPGFGSNGHQIMSGPCGPVESSAMMGGGPMQQQINSGPNSQPVMVNGNQAIQGGPRHPVSSVPSSQSQHGIISQVQGGIMMNDPGQQQPMRNQPGPSGGGLPPQHLPPPSQQLVGTTQPQDPEKRKLIQQQLVLLLHAHKCQQRDKVEPQNRSHCNLPYCSIMKGVLEHMVKCTYGRQCQFAHCASSRQIISHWKNCTKEDCPVCNPVKRYTHQQGAAGGEHKQDMILNPSNFGGGGPMLQHSSSSAASGAGPSCSSIPSQPQSQVSSQQLMFGSPPSQATTVNTLLDGYNPNPFRSTNPPNKTGGQGSGQQQFSSNDGMPLPEPPATARDWHVSITPDLRNHLVGKLVKAIFPSPDPAAIHDQRIRDLITYARKVEKDMFEQAPDKEAYYHMLAEKIYKIQKELQEKKNRRLNEQQNQQLGGGQLQQQADLQQHHQALIHQQSVHIREIKQESKGEQQQPQGNQPMLNFVDQIPNKRPKIEEPDIPSTSELSLSIKMELTNNTNTNIFPSTSSESASTITTNRRPTTPKESKPSTSTAPPEPIIRDPKIFSANELRSHLLPVWQKLWDTEPECIPFRLPVDPESLNIPDYFDIIKNPMDLKTIKDGLDQGKYKNPWEVCDHMWLMFENAWLYNRKNTKVHKWCTRLSEIFIEEINPVMRQMGYCCGQKLSFTPLVQFCFGITKNNAACVIARDQPYFMYECSSSGFGVTVAEKYIYCVKCFEALPEKGINLNENTSDPPNWIPKTMFQKMKNDQVDMEPFDNCLICDRKWHRICALNNRKINPEGFICEQCRVEKSRPRPENKFTAKKLPHCQISRYIEDRVNNFLRQKLDENDPEIEVIIRVLSSSDKEVEVKPQMLKKYGASGYPERFAYRSKAIFAFEVLKDPDTGISTEVCFFGLYVQEYGTNCAQPNQRRVYIAYLDSVHFFQPRHLRTSVYYEILLGYLQYVKRLGYTMAHIWACPPSEGDDYIFHCHPTEQKIPKPKRLQDWYKTMLNNGNEEGTVYSYKDIFNQAKDDGLDTPTKLPYFEGDYWPRIIDECIQSAEKDEEIDKRKALQQAQTEDSSNLSDDDTFQTDDGLPVKKQQKTNNNNHKKKSNLKKSAQNTKKKGGVTTGNPVVDRLFQQLEKHRDVFFTIRLFSVHDEQIIIGQKPRIEDPDPLISCELMDTRDNFLAKSRDEHWEFSQLRRAKWSTLNFCYTLHTQEQENKGLSYTCNVCEQSASYHCNTCDDYDLCESCKTKIDHPHDMEKLSLVEEKASSDASAVSRNESIKRCITSLVHACTCRDVNCRRGTCHKMKRVISHTKACKRRASAGANCAVCKQLIALCCYHAKHCTQPKCQVPFCQQIRQKLQEQKRSQNRQAERMMQRRMMKLQSSGGGGGGMNGSGVGGGGVAIPSSNISTSQGGGGPQMGGGWVQPPSQSPSLMGGHQPVYGSSHIQQQQHIGGGIQSNQVIPSNMQQQSHLRLNGPAEFHHIQNQLQNRMVNSPPIGGQQQQSGSSYHHQIIGGPNSHPHQMPPGVGGGASIHRVPSAGTIHQQQHQLISQQQQINPPSYGIRPSPSQQQNLSFVQQQQQQMGQQHRPQQQHRFQHSQQRGGGGHPLPEQQQQQQQFHLIFERFKTATSPEDKEAIFKDLRKTPHLFNAFLKMTKREGPEGQHILQQMRHPLESSTSSTSQQQFIQRQGQPQQQYFQGGGRGGGHQQQQQNGGTSISQFNSPPSSTQQQQQWLQSQQQIPHSTQSPSQQRNNPT</sequence>
<protein>
    <recommendedName>
        <fullName evidence="2">histone acetyltransferase</fullName>
        <ecNumber evidence="2">2.3.1.48</ecNumber>
    </recommendedName>
</protein>
<dbReference type="SUPFAM" id="SSF47040">
    <property type="entry name" value="Kix domain of CBP (creb binding protein)"/>
    <property type="match status" value="1"/>
</dbReference>
<dbReference type="SUPFAM" id="SSF57933">
    <property type="entry name" value="TAZ domain"/>
    <property type="match status" value="2"/>
</dbReference>
<dbReference type="EC" id="2.3.1.48" evidence="2"/>
<keyword evidence="15" id="KW-0012">Acyltransferase</keyword>
<dbReference type="GO" id="GO:0003713">
    <property type="term" value="F:transcription coactivator activity"/>
    <property type="evidence" value="ECO:0007669"/>
    <property type="project" value="TreeGrafter"/>
</dbReference>
<feature type="compositionally biased region" description="Polar residues" evidence="19">
    <location>
        <begin position="141"/>
        <end position="154"/>
    </location>
</feature>
<evidence type="ECO:0000256" key="9">
    <source>
        <dbReference type="ARBA" id="ARBA00022853"/>
    </source>
</evidence>
<dbReference type="OrthoDB" id="899at2759"/>
<accession>A0A6V7XA08</accession>
<dbReference type="InterPro" id="IPR000197">
    <property type="entry name" value="Znf_TAZ"/>
</dbReference>
<feature type="domain" description="KIX" evidence="22">
    <location>
        <begin position="710"/>
        <end position="789"/>
    </location>
</feature>
<feature type="compositionally biased region" description="Low complexity" evidence="19">
    <location>
        <begin position="894"/>
        <end position="905"/>
    </location>
</feature>
<feature type="compositionally biased region" description="Polar residues" evidence="19">
    <location>
        <begin position="79"/>
        <end position="91"/>
    </location>
</feature>
<feature type="compositionally biased region" description="Low complexity" evidence="19">
    <location>
        <begin position="199"/>
        <end position="210"/>
    </location>
</feature>
<feature type="region of interest" description="Disordered" evidence="19">
    <location>
        <begin position="887"/>
        <end position="930"/>
    </location>
</feature>
<dbReference type="PROSITE" id="PS50952">
    <property type="entry name" value="KIX"/>
    <property type="match status" value="1"/>
</dbReference>
<keyword evidence="7 18" id="KW-0863">Zinc-finger</keyword>
<dbReference type="Gene3D" id="1.20.1020.10">
    <property type="entry name" value="TAZ domain"/>
    <property type="match status" value="2"/>
</dbReference>
<feature type="region of interest" description="Disordered" evidence="19">
    <location>
        <begin position="1434"/>
        <end position="1496"/>
    </location>
</feature>
<feature type="compositionally biased region" description="Low complexity" evidence="19">
    <location>
        <begin position="1871"/>
        <end position="1880"/>
    </location>
</feature>
<evidence type="ECO:0000256" key="15">
    <source>
        <dbReference type="ARBA" id="ARBA00023315"/>
    </source>
</evidence>
<feature type="domain" description="CBP/p300-type HAT" evidence="23">
    <location>
        <begin position="1187"/>
        <end position="1587"/>
    </location>
</feature>
<keyword evidence="3" id="KW-0488">Methylation</keyword>
<dbReference type="InterPro" id="IPR035898">
    <property type="entry name" value="TAZ_dom_sf"/>
</dbReference>
<dbReference type="GO" id="GO:0045944">
    <property type="term" value="P:positive regulation of transcription by RNA polymerase II"/>
    <property type="evidence" value="ECO:0007669"/>
    <property type="project" value="TreeGrafter"/>
</dbReference>
<dbReference type="Pfam" id="PF23570">
    <property type="entry name" value="PHD_P300"/>
    <property type="match status" value="1"/>
</dbReference>
<keyword evidence="4" id="KW-0808">Transferase</keyword>
<dbReference type="Pfam" id="PF00439">
    <property type="entry name" value="Bromodomain"/>
    <property type="match status" value="1"/>
</dbReference>
<dbReference type="Pfam" id="PF00569">
    <property type="entry name" value="ZZ"/>
    <property type="match status" value="1"/>
</dbReference>
<dbReference type="InterPro" id="IPR056484">
    <property type="entry name" value="PHD_P300"/>
</dbReference>
<feature type="domain" description="TAZ-type" evidence="21">
    <location>
        <begin position="1645"/>
        <end position="1728"/>
    </location>
</feature>
<dbReference type="PROSITE" id="PS51727">
    <property type="entry name" value="CBP_P300_HAT"/>
    <property type="match status" value="1"/>
</dbReference>
<evidence type="ECO:0000256" key="13">
    <source>
        <dbReference type="ARBA" id="ARBA00023163"/>
    </source>
</evidence>
<dbReference type="SMART" id="SM01250">
    <property type="entry name" value="KAT11"/>
    <property type="match status" value="1"/>
</dbReference>
<dbReference type="Gene3D" id="2.10.110.40">
    <property type="match status" value="1"/>
</dbReference>
<dbReference type="PANTHER" id="PTHR13808">
    <property type="entry name" value="CBP/P300-RELATED"/>
    <property type="match status" value="1"/>
</dbReference>
<dbReference type="Gene3D" id="1.10.246.20">
    <property type="entry name" value="Coactivator CBP, KIX domain"/>
    <property type="match status" value="1"/>
</dbReference>
<dbReference type="InterPro" id="IPR013083">
    <property type="entry name" value="Znf_RING/FYVE/PHD"/>
</dbReference>
<dbReference type="InterPro" id="IPR036529">
    <property type="entry name" value="KIX_dom_sf"/>
</dbReference>
<keyword evidence="6" id="KW-0677">Repeat</keyword>
<feature type="domain" description="TAZ-type" evidence="21">
    <location>
        <begin position="504"/>
        <end position="591"/>
    </location>
</feature>
<proteinExistence type="predicted"/>
<dbReference type="PANTHER" id="PTHR13808:SF1">
    <property type="entry name" value="HISTONE ACETYLTRANSFERASE"/>
    <property type="match status" value="1"/>
</dbReference>
<feature type="compositionally biased region" description="Polar residues" evidence="19">
    <location>
        <begin position="1440"/>
        <end position="1450"/>
    </location>
</feature>
<evidence type="ECO:0000256" key="12">
    <source>
        <dbReference type="ARBA" id="ARBA00023159"/>
    </source>
</evidence>
<keyword evidence="11 17" id="KW-0103">Bromodomain</keyword>
<dbReference type="Pfam" id="PF02172">
    <property type="entry name" value="KIX"/>
    <property type="match status" value="1"/>
</dbReference>
<dbReference type="InterPro" id="IPR036427">
    <property type="entry name" value="Bromodomain-like_sf"/>
</dbReference>
<keyword evidence="13" id="KW-0804">Transcription</keyword>
<keyword evidence="10" id="KW-0805">Transcription regulation</keyword>
<dbReference type="Pfam" id="PF08214">
    <property type="entry name" value="HAT_KAT11"/>
    <property type="match status" value="1"/>
</dbReference>
<feature type="compositionally biased region" description="Low complexity" evidence="19">
    <location>
        <begin position="1915"/>
        <end position="1929"/>
    </location>
</feature>
<dbReference type="InterPro" id="IPR003101">
    <property type="entry name" value="KIX_dom"/>
</dbReference>
<dbReference type="GO" id="GO:0140297">
    <property type="term" value="F:DNA-binding transcription factor binding"/>
    <property type="evidence" value="ECO:0007669"/>
    <property type="project" value="UniProtKB-ARBA"/>
</dbReference>
<gene>
    <name evidence="24" type="ORF">MENT_LOCUS49306</name>
</gene>
<organism evidence="24 25">
    <name type="scientific">Meloidogyne enterolobii</name>
    <name type="common">Root-knot nematode worm</name>
    <name type="synonym">Meloidogyne mayaguensis</name>
    <dbReference type="NCBI Taxonomy" id="390850"/>
    <lineage>
        <taxon>Eukaryota</taxon>
        <taxon>Metazoa</taxon>
        <taxon>Ecdysozoa</taxon>
        <taxon>Nematoda</taxon>
        <taxon>Chromadorea</taxon>
        <taxon>Rhabditida</taxon>
        <taxon>Tylenchina</taxon>
        <taxon>Tylenchomorpha</taxon>
        <taxon>Tylenchoidea</taxon>
        <taxon>Meloidogynidae</taxon>
        <taxon>Meloidogyninae</taxon>
        <taxon>Meloidogyne</taxon>
    </lineage>
</organism>
<dbReference type="InterPro" id="IPR010303">
    <property type="entry name" value="RING_CBP-p300"/>
</dbReference>
<dbReference type="PROSITE" id="PS50134">
    <property type="entry name" value="ZF_TAZ"/>
    <property type="match status" value="2"/>
</dbReference>
<dbReference type="InterPro" id="IPR031162">
    <property type="entry name" value="CBP_P300_HAT"/>
</dbReference>
<evidence type="ECO:0000256" key="17">
    <source>
        <dbReference type="PROSITE-ProRule" id="PRU00035"/>
    </source>
</evidence>
<dbReference type="GO" id="GO:0005634">
    <property type="term" value="C:nucleus"/>
    <property type="evidence" value="ECO:0007669"/>
    <property type="project" value="UniProtKB-SubCell"/>
</dbReference>
<name>A0A6V7XA08_MELEN</name>
<feature type="compositionally biased region" description="Low complexity" evidence="19">
    <location>
        <begin position="626"/>
        <end position="653"/>
    </location>
</feature>
<feature type="compositionally biased region" description="Acidic residues" evidence="19">
    <location>
        <begin position="26"/>
        <end position="36"/>
    </location>
</feature>
<keyword evidence="9" id="KW-0156">Chromatin regulator</keyword>
<dbReference type="GO" id="GO:0004402">
    <property type="term" value="F:histone acetyltransferase activity"/>
    <property type="evidence" value="ECO:0007669"/>
    <property type="project" value="InterPro"/>
</dbReference>
<feature type="compositionally biased region" description="Low complexity" evidence="19">
    <location>
        <begin position="46"/>
        <end position="68"/>
    </location>
</feature>
<dbReference type="EMBL" id="CAJEWN010001283">
    <property type="protein sequence ID" value="CAD2196159.1"/>
    <property type="molecule type" value="Genomic_DNA"/>
</dbReference>
<comment type="catalytic activity">
    <reaction evidence="16">
        <text>L-lysyl-[protein] + acetyl-CoA = N(6)-acetyl-L-lysyl-[protein] + CoA + H(+)</text>
        <dbReference type="Rhea" id="RHEA:45948"/>
        <dbReference type="Rhea" id="RHEA-COMP:9752"/>
        <dbReference type="Rhea" id="RHEA-COMP:10731"/>
        <dbReference type="ChEBI" id="CHEBI:15378"/>
        <dbReference type="ChEBI" id="CHEBI:29969"/>
        <dbReference type="ChEBI" id="CHEBI:57287"/>
        <dbReference type="ChEBI" id="CHEBI:57288"/>
        <dbReference type="ChEBI" id="CHEBI:61930"/>
        <dbReference type="EC" id="2.3.1.48"/>
    </reaction>
</comment>
<feature type="region of interest" description="Disordered" evidence="19">
    <location>
        <begin position="1778"/>
        <end position="1825"/>
    </location>
</feature>
<dbReference type="InterPro" id="IPR043145">
    <property type="entry name" value="Znf_ZZ_sf"/>
</dbReference>
<evidence type="ECO:0000259" key="20">
    <source>
        <dbReference type="PROSITE" id="PS50014"/>
    </source>
</evidence>
<feature type="region of interest" description="Disordered" evidence="19">
    <location>
        <begin position="2044"/>
        <end position="2128"/>
    </location>
</feature>
<dbReference type="GO" id="GO:0031490">
    <property type="term" value="F:chromatin DNA binding"/>
    <property type="evidence" value="ECO:0007669"/>
    <property type="project" value="TreeGrafter"/>
</dbReference>
<dbReference type="SUPFAM" id="SSF47370">
    <property type="entry name" value="Bromodomain"/>
    <property type="match status" value="1"/>
</dbReference>
<dbReference type="GO" id="GO:0008270">
    <property type="term" value="F:zinc ion binding"/>
    <property type="evidence" value="ECO:0007669"/>
    <property type="project" value="UniProtKB-KW"/>
</dbReference>
<dbReference type="PROSITE" id="PS50014">
    <property type="entry name" value="BROMODOMAIN_2"/>
    <property type="match status" value="1"/>
</dbReference>
<feature type="region of interest" description="Disordered" evidence="19">
    <location>
        <begin position="462"/>
        <end position="505"/>
    </location>
</feature>
<dbReference type="InterPro" id="IPR001487">
    <property type="entry name" value="Bromodomain"/>
</dbReference>
<dbReference type="InterPro" id="IPR038547">
    <property type="entry name" value="RING_CBP-p300_sf"/>
</dbReference>
<dbReference type="CDD" id="cd05495">
    <property type="entry name" value="Bromo_cbp_like"/>
    <property type="match status" value="1"/>
</dbReference>
<dbReference type="InterPro" id="IPR013178">
    <property type="entry name" value="Histone_AcTrfase_Rtt109/CBP"/>
</dbReference>
<feature type="compositionally biased region" description="Low complexity" evidence="19">
    <location>
        <begin position="1815"/>
        <end position="1824"/>
    </location>
</feature>
<feature type="compositionally biased region" description="Low complexity" evidence="19">
    <location>
        <begin position="1941"/>
        <end position="1962"/>
    </location>
</feature>
<evidence type="ECO:0000313" key="25">
    <source>
        <dbReference type="Proteomes" id="UP000580250"/>
    </source>
</evidence>
<dbReference type="Pfam" id="PF02135">
    <property type="entry name" value="zf-TAZ"/>
    <property type="match status" value="2"/>
</dbReference>
<dbReference type="CDD" id="cd15802">
    <property type="entry name" value="RING_CBP-p300"/>
    <property type="match status" value="1"/>
</dbReference>
<evidence type="ECO:0000259" key="22">
    <source>
        <dbReference type="PROSITE" id="PS50952"/>
    </source>
</evidence>
<dbReference type="Gene3D" id="1.20.920.10">
    <property type="entry name" value="Bromodomain-like"/>
    <property type="match status" value="1"/>
</dbReference>
<feature type="compositionally biased region" description="Low complexity" evidence="19">
    <location>
        <begin position="2048"/>
        <end position="2070"/>
    </location>
</feature>
<evidence type="ECO:0000256" key="7">
    <source>
        <dbReference type="ARBA" id="ARBA00022771"/>
    </source>
</evidence>
<dbReference type="SMART" id="SM00291">
    <property type="entry name" value="ZnF_ZZ"/>
    <property type="match status" value="1"/>
</dbReference>
<feature type="compositionally biased region" description="Polar residues" evidence="19">
    <location>
        <begin position="2117"/>
        <end position="2128"/>
    </location>
</feature>
<evidence type="ECO:0000256" key="18">
    <source>
        <dbReference type="PROSITE-ProRule" id="PRU00203"/>
    </source>
</evidence>
<feature type="region of interest" description="Disordered" evidence="19">
    <location>
        <begin position="798"/>
        <end position="819"/>
    </location>
</feature>
<dbReference type="InterPro" id="IPR000433">
    <property type="entry name" value="Znf_ZZ"/>
</dbReference>
<feature type="compositionally biased region" description="Polar residues" evidence="19">
    <location>
        <begin position="840"/>
        <end position="850"/>
    </location>
</feature>
<feature type="compositionally biased region" description="Gly residues" evidence="19">
    <location>
        <begin position="1785"/>
        <end position="1796"/>
    </location>
</feature>
<dbReference type="GO" id="GO:0000123">
    <property type="term" value="C:histone acetyltransferase complex"/>
    <property type="evidence" value="ECO:0007669"/>
    <property type="project" value="TreeGrafter"/>
</dbReference>
<evidence type="ECO:0000256" key="11">
    <source>
        <dbReference type="ARBA" id="ARBA00023117"/>
    </source>
</evidence>
<dbReference type="PRINTS" id="PR00503">
    <property type="entry name" value="BROMODOMAIN"/>
</dbReference>
<evidence type="ECO:0000256" key="5">
    <source>
        <dbReference type="ARBA" id="ARBA00022723"/>
    </source>
</evidence>
<dbReference type="CDD" id="cd15557">
    <property type="entry name" value="PHD_CBP_p300"/>
    <property type="match status" value="1"/>
</dbReference>
<feature type="region of interest" description="Disordered" evidence="19">
    <location>
        <begin position="599"/>
        <end position="713"/>
    </location>
</feature>
<evidence type="ECO:0000256" key="19">
    <source>
        <dbReference type="SAM" id="MobiDB-lite"/>
    </source>
</evidence>
<feature type="zinc finger region" description="TAZ-type" evidence="18">
    <location>
        <begin position="504"/>
        <end position="591"/>
    </location>
</feature>
<evidence type="ECO:0000256" key="2">
    <source>
        <dbReference type="ARBA" id="ARBA00013184"/>
    </source>
</evidence>
<feature type="region of interest" description="Disordered" evidence="19">
    <location>
        <begin position="834"/>
        <end position="853"/>
    </location>
</feature>
<feature type="compositionally biased region" description="Polar residues" evidence="19">
    <location>
        <begin position="659"/>
        <end position="668"/>
    </location>
</feature>
<dbReference type="Gene3D" id="3.30.40.10">
    <property type="entry name" value="Zinc/RING finger domain, C3HC4 (zinc finger)"/>
    <property type="match status" value="1"/>
</dbReference>
<dbReference type="SUPFAM" id="SSF57850">
    <property type="entry name" value="RING/U-box"/>
    <property type="match status" value="1"/>
</dbReference>
<evidence type="ECO:0000256" key="16">
    <source>
        <dbReference type="ARBA" id="ARBA00048017"/>
    </source>
</evidence>
<feature type="compositionally biased region" description="Low complexity" evidence="19">
    <location>
        <begin position="440"/>
        <end position="452"/>
    </location>
</feature>
<feature type="region of interest" description="Disordered" evidence="19">
    <location>
        <begin position="433"/>
        <end position="452"/>
    </location>
</feature>
<evidence type="ECO:0000259" key="23">
    <source>
        <dbReference type="PROSITE" id="PS51727"/>
    </source>
</evidence>
<reference evidence="24 25" key="1">
    <citation type="submission" date="2020-08" db="EMBL/GenBank/DDBJ databases">
        <authorList>
            <person name="Koutsovoulos G."/>
            <person name="Danchin GJ E."/>
        </authorList>
    </citation>
    <scope>NUCLEOTIDE SEQUENCE [LARGE SCALE GENOMIC DNA]</scope>
</reference>
<keyword evidence="8 18" id="KW-0862">Zinc</keyword>
<evidence type="ECO:0000256" key="4">
    <source>
        <dbReference type="ARBA" id="ARBA00022679"/>
    </source>
</evidence>
<keyword evidence="14" id="KW-0539">Nucleus</keyword>
<evidence type="ECO:0000256" key="10">
    <source>
        <dbReference type="ARBA" id="ARBA00023015"/>
    </source>
</evidence>
<evidence type="ECO:0000256" key="14">
    <source>
        <dbReference type="ARBA" id="ARBA00023242"/>
    </source>
</evidence>
<evidence type="ECO:0000313" key="24">
    <source>
        <dbReference type="EMBL" id="CAD2196159.1"/>
    </source>
</evidence>
<evidence type="ECO:0000256" key="1">
    <source>
        <dbReference type="ARBA" id="ARBA00004123"/>
    </source>
</evidence>
<dbReference type="PROSITE" id="PS01357">
    <property type="entry name" value="ZF_ZZ_1"/>
    <property type="match status" value="1"/>
</dbReference>
<feature type="zinc finger region" description="TAZ-type" evidence="18">
    <location>
        <begin position="1645"/>
        <end position="1728"/>
    </location>
</feature>
<feature type="compositionally biased region" description="Basic and acidic residues" evidence="19">
    <location>
        <begin position="1"/>
        <end position="14"/>
    </location>
</feature>
<feature type="compositionally biased region" description="Polar residues" evidence="19">
    <location>
        <begin position="677"/>
        <end position="687"/>
    </location>
</feature>
<keyword evidence="12" id="KW-0010">Activator</keyword>
<dbReference type="SMART" id="SM00297">
    <property type="entry name" value="BROMO"/>
    <property type="match status" value="1"/>
</dbReference>
<feature type="compositionally biased region" description="Low complexity" evidence="19">
    <location>
        <begin position="2080"/>
        <end position="2116"/>
    </location>
</feature>
<feature type="compositionally biased region" description="Low complexity" evidence="19">
    <location>
        <begin position="799"/>
        <end position="819"/>
    </location>
</feature>
<evidence type="ECO:0000259" key="21">
    <source>
        <dbReference type="PROSITE" id="PS50134"/>
    </source>
</evidence>
<dbReference type="Proteomes" id="UP000580250">
    <property type="component" value="Unassembled WGS sequence"/>
</dbReference>
<evidence type="ECO:0000256" key="3">
    <source>
        <dbReference type="ARBA" id="ARBA00022481"/>
    </source>
</evidence>
<feature type="domain" description="Bromo" evidence="20">
    <location>
        <begin position="952"/>
        <end position="1024"/>
    </location>
</feature>
<dbReference type="SMART" id="SM00551">
    <property type="entry name" value="ZnF_TAZ"/>
    <property type="match status" value="2"/>
</dbReference>
<evidence type="ECO:0000256" key="6">
    <source>
        <dbReference type="ARBA" id="ARBA00022737"/>
    </source>
</evidence>
<evidence type="ECO:0000256" key="8">
    <source>
        <dbReference type="ARBA" id="ARBA00022833"/>
    </source>
</evidence>